<proteinExistence type="predicted"/>
<keyword evidence="2" id="KW-1185">Reference proteome</keyword>
<dbReference type="EMBL" id="JASCZI010091712">
    <property type="protein sequence ID" value="MED6151050.1"/>
    <property type="molecule type" value="Genomic_DNA"/>
</dbReference>
<protein>
    <submittedName>
        <fullName evidence="1">Uncharacterized protein</fullName>
    </submittedName>
</protein>
<gene>
    <name evidence="1" type="ORF">PIB30_078625</name>
</gene>
<accession>A0ABU6TQF5</accession>
<organism evidence="1 2">
    <name type="scientific">Stylosanthes scabra</name>
    <dbReference type="NCBI Taxonomy" id="79078"/>
    <lineage>
        <taxon>Eukaryota</taxon>
        <taxon>Viridiplantae</taxon>
        <taxon>Streptophyta</taxon>
        <taxon>Embryophyta</taxon>
        <taxon>Tracheophyta</taxon>
        <taxon>Spermatophyta</taxon>
        <taxon>Magnoliopsida</taxon>
        <taxon>eudicotyledons</taxon>
        <taxon>Gunneridae</taxon>
        <taxon>Pentapetalae</taxon>
        <taxon>rosids</taxon>
        <taxon>fabids</taxon>
        <taxon>Fabales</taxon>
        <taxon>Fabaceae</taxon>
        <taxon>Papilionoideae</taxon>
        <taxon>50 kb inversion clade</taxon>
        <taxon>dalbergioids sensu lato</taxon>
        <taxon>Dalbergieae</taxon>
        <taxon>Pterocarpus clade</taxon>
        <taxon>Stylosanthes</taxon>
    </lineage>
</organism>
<comment type="caution">
    <text evidence="1">The sequence shown here is derived from an EMBL/GenBank/DDBJ whole genome shotgun (WGS) entry which is preliminary data.</text>
</comment>
<evidence type="ECO:0000313" key="1">
    <source>
        <dbReference type="EMBL" id="MED6151050.1"/>
    </source>
</evidence>
<evidence type="ECO:0000313" key="2">
    <source>
        <dbReference type="Proteomes" id="UP001341840"/>
    </source>
</evidence>
<sequence length="79" mass="8599">MVELLLSSSNLIHCSSYPPIPRKVSRTGGRGAYLKCSLELRNSSNVVLTKQVLLSGLAASFILLSPPSQVSSYQIAFRF</sequence>
<name>A0ABU6TQF5_9FABA</name>
<dbReference type="Proteomes" id="UP001341840">
    <property type="component" value="Unassembled WGS sequence"/>
</dbReference>
<reference evidence="1 2" key="1">
    <citation type="journal article" date="2023" name="Plants (Basel)">
        <title>Bridging the Gap: Combining Genomics and Transcriptomics Approaches to Understand Stylosanthes scabra, an Orphan Legume from the Brazilian Caatinga.</title>
        <authorList>
            <person name="Ferreira-Neto J.R.C."/>
            <person name="da Silva M.D."/>
            <person name="Binneck E."/>
            <person name="de Melo N.F."/>
            <person name="da Silva R.H."/>
            <person name="de Melo A.L.T.M."/>
            <person name="Pandolfi V."/>
            <person name="Bustamante F.O."/>
            <person name="Brasileiro-Vidal A.C."/>
            <person name="Benko-Iseppon A.M."/>
        </authorList>
    </citation>
    <scope>NUCLEOTIDE SEQUENCE [LARGE SCALE GENOMIC DNA]</scope>
    <source>
        <tissue evidence="1">Leaves</tissue>
    </source>
</reference>